<dbReference type="Pfam" id="PF14223">
    <property type="entry name" value="Retrotran_gag_2"/>
    <property type="match status" value="1"/>
</dbReference>
<evidence type="ECO:0000259" key="2">
    <source>
        <dbReference type="Pfam" id="PF22936"/>
    </source>
</evidence>
<dbReference type="PANTHER" id="PTHR47481:SF22">
    <property type="entry name" value="RETROTRANSPOSON GAG DOMAIN-CONTAINING PROTEIN"/>
    <property type="match status" value="1"/>
</dbReference>
<dbReference type="PANTHER" id="PTHR47481">
    <property type="match status" value="1"/>
</dbReference>
<dbReference type="Proteomes" id="UP000826656">
    <property type="component" value="Unassembled WGS sequence"/>
</dbReference>
<evidence type="ECO:0000256" key="1">
    <source>
        <dbReference type="SAM" id="MobiDB-lite"/>
    </source>
</evidence>
<feature type="domain" description="Retrovirus-related Pol polyprotein from transposon TNT 1-94-like beta-barrel" evidence="2">
    <location>
        <begin position="142"/>
        <end position="218"/>
    </location>
</feature>
<proteinExistence type="predicted"/>
<dbReference type="InterPro" id="IPR054722">
    <property type="entry name" value="PolX-like_BBD"/>
</dbReference>
<sequence length="294" mass="31652">MEDYLQQLRSIACSLRAIGKPLTDDDLVTQALQGLPSSYRTFVSGLNATGSLPTFIALRPLLLTEEAHISTISSEESNHNSALLVTTHGQTNSAASSPHGQQPAKGHSHGRGRGRNNKGQYANNIPQSFAAMNLEKVHPTIWYPDSGASAHMTNNPSTLTSHTPYSGSSQVMVGDGTLLSINSTGSSILPTTSKPLVLKNVLYVPSLAKNLLSIQRLCADNNCFIQFTDSDFFVKDKKNNTTLLCCNNTGSLYPICIVSSRSSNFGLFASVVPASTWHQRLGHPGHQSLRSQTN</sequence>
<dbReference type="Pfam" id="PF22936">
    <property type="entry name" value="Pol_BBD"/>
    <property type="match status" value="1"/>
</dbReference>
<reference evidence="3 4" key="1">
    <citation type="journal article" date="2021" name="bioRxiv">
        <title>Chromosome-scale and haplotype-resolved genome assembly of a tetraploid potato cultivar.</title>
        <authorList>
            <person name="Sun H."/>
            <person name="Jiao W.-B."/>
            <person name="Krause K."/>
            <person name="Campoy J.A."/>
            <person name="Goel M."/>
            <person name="Folz-Donahue K."/>
            <person name="Kukat C."/>
            <person name="Huettel B."/>
            <person name="Schneeberger K."/>
        </authorList>
    </citation>
    <scope>NUCLEOTIDE SEQUENCE [LARGE SCALE GENOMIC DNA]</scope>
    <source>
        <strain evidence="3">SolTubOtavaFocal</strain>
        <tissue evidence="3">Leaves</tissue>
    </source>
</reference>
<dbReference type="EMBL" id="JAIVGD010000005">
    <property type="protein sequence ID" value="KAH0773189.1"/>
    <property type="molecule type" value="Genomic_DNA"/>
</dbReference>
<gene>
    <name evidence="3" type="ORF">KY290_010326</name>
</gene>
<protein>
    <recommendedName>
        <fullName evidence="2">Retrovirus-related Pol polyprotein from transposon TNT 1-94-like beta-barrel domain-containing protein</fullName>
    </recommendedName>
</protein>
<keyword evidence="4" id="KW-1185">Reference proteome</keyword>
<comment type="caution">
    <text evidence="3">The sequence shown here is derived from an EMBL/GenBank/DDBJ whole genome shotgun (WGS) entry which is preliminary data.</text>
</comment>
<evidence type="ECO:0000313" key="3">
    <source>
        <dbReference type="EMBL" id="KAH0773189.1"/>
    </source>
</evidence>
<organism evidence="3 4">
    <name type="scientific">Solanum tuberosum</name>
    <name type="common">Potato</name>
    <dbReference type="NCBI Taxonomy" id="4113"/>
    <lineage>
        <taxon>Eukaryota</taxon>
        <taxon>Viridiplantae</taxon>
        <taxon>Streptophyta</taxon>
        <taxon>Embryophyta</taxon>
        <taxon>Tracheophyta</taxon>
        <taxon>Spermatophyta</taxon>
        <taxon>Magnoliopsida</taxon>
        <taxon>eudicotyledons</taxon>
        <taxon>Gunneridae</taxon>
        <taxon>Pentapetalae</taxon>
        <taxon>asterids</taxon>
        <taxon>lamiids</taxon>
        <taxon>Solanales</taxon>
        <taxon>Solanaceae</taxon>
        <taxon>Solanoideae</taxon>
        <taxon>Solaneae</taxon>
        <taxon>Solanum</taxon>
    </lineage>
</organism>
<feature type="region of interest" description="Disordered" evidence="1">
    <location>
        <begin position="89"/>
        <end position="121"/>
    </location>
</feature>
<accession>A0ABQ7VZM1</accession>
<feature type="compositionally biased region" description="Polar residues" evidence="1">
    <location>
        <begin position="89"/>
        <end position="100"/>
    </location>
</feature>
<feature type="compositionally biased region" description="Basic residues" evidence="1">
    <location>
        <begin position="106"/>
        <end position="116"/>
    </location>
</feature>
<evidence type="ECO:0000313" key="4">
    <source>
        <dbReference type="Proteomes" id="UP000826656"/>
    </source>
</evidence>
<name>A0ABQ7VZM1_SOLTU</name>